<gene>
    <name evidence="1" type="ORF">CLO192961_LOCUS294577</name>
</gene>
<comment type="caution">
    <text evidence="1">The sequence shown here is derived from an EMBL/GenBank/DDBJ whole genome shotgun (WGS) entry which is preliminary data.</text>
</comment>
<dbReference type="PANTHER" id="PTHR37015:SF2">
    <property type="entry name" value="REVERSE TRANSCRIPTASE DOMAIN-CONTAINING PROTEIN"/>
    <property type="match status" value="1"/>
</dbReference>
<proteinExistence type="predicted"/>
<evidence type="ECO:0000313" key="2">
    <source>
        <dbReference type="Proteomes" id="UP000766486"/>
    </source>
</evidence>
<dbReference type="EMBL" id="CABFNS010000824">
    <property type="protein sequence ID" value="VUC30776.1"/>
    <property type="molecule type" value="Genomic_DNA"/>
</dbReference>
<keyword evidence="2" id="KW-1185">Reference proteome</keyword>
<evidence type="ECO:0008006" key="3">
    <source>
        <dbReference type="Google" id="ProtNLM"/>
    </source>
</evidence>
<organism evidence="1 2">
    <name type="scientific">Bionectria ochroleuca</name>
    <name type="common">Gliocladium roseum</name>
    <dbReference type="NCBI Taxonomy" id="29856"/>
    <lineage>
        <taxon>Eukaryota</taxon>
        <taxon>Fungi</taxon>
        <taxon>Dikarya</taxon>
        <taxon>Ascomycota</taxon>
        <taxon>Pezizomycotina</taxon>
        <taxon>Sordariomycetes</taxon>
        <taxon>Hypocreomycetidae</taxon>
        <taxon>Hypocreales</taxon>
        <taxon>Bionectriaceae</taxon>
        <taxon>Clonostachys</taxon>
    </lineage>
</organism>
<name>A0ABY6UHY5_BIOOC</name>
<reference evidence="1 2" key="1">
    <citation type="submission" date="2019-06" db="EMBL/GenBank/DDBJ databases">
        <authorList>
            <person name="Broberg M."/>
        </authorList>
    </citation>
    <scope>NUCLEOTIDE SEQUENCE [LARGE SCALE GENOMIC DNA]</scope>
</reference>
<dbReference type="Proteomes" id="UP000766486">
    <property type="component" value="Unassembled WGS sequence"/>
</dbReference>
<sequence length="889" mass="101508">MASSEILTETLHAVTGFKITELGKQKQAYESAKQSLLKNASNETDTRKRVQLLVDESEKLPGMSHLGRHPLHDLDDLRYFIEQARFDPSISEHALADYEKTVRNQLDAQTAKYDFAELYGELVKEWTSSNKAIGSDSAGEFVSLGREEMHAQRTTWEEYVFHAKETDAAVIKAYLDELFAKNPSKEVVNEFEGLRSRIKRFQEGWDNLSYFNEEVVAGCIRSILRSDVLADSKRSALGDFLGNRIVLNEIADVMNMRMATRSSFALDGPTVIEQRRQLNGRYRFYPDEDLLQMIFLQYIGLKWAVELKEALRMFTFADDVLKSPSQKLSKQALRRRQFFLNKSSALPEGSVAHQNDLTWRTTIFLDQLPNQMFEKRGAYGNEKPDDEEDDHRASPLKVAQELVQRIQAHLIIQKKLNKDTTVIRSDFKWFGPSIPHNSIFTVLEYFGVQEEWIDLFRKVLEAPITFKDDAPGSEPRIRKRGTPIGTPLASFFGEALLFCVDFAVNQRTDGAQLWRLHDDLWLWGEDESCSKGWDTLTEFSDVMGLDFNEEKTGSCQILAAESTEQGTTFTNLPSGDVVWGFLKLDAASGEFVINHEKVDIHIEELDLQLKACNSVFDFVLAWNLYGSRFFLKNMGKVAGSTTRQHVHALLETFQRVQARVFKASNGSVGQHLKRMVQDRLGVSDIPDGFLYYPTVLGGLGLQNPLIYVNLVGNSTVESSEKFMESFFKDEEKEYRSKKRFFEELSESNEGFAQPTAWDWSGDAVGQSGRAARGYPEPTGEWADLKDEPFMSFEEFVEHREVTSLHLGVHYTRLLADHVEHEIKVMSELSLSPGYRGVDGKPWTDYEKWVIQQYAKEMLARFGGLYVVEKGLLPAGLTKMLLQSRFTWQN</sequence>
<protein>
    <recommendedName>
        <fullName evidence="3">Reverse transcriptase domain-containing protein</fullName>
    </recommendedName>
</protein>
<evidence type="ECO:0000313" key="1">
    <source>
        <dbReference type="EMBL" id="VUC30776.1"/>
    </source>
</evidence>
<accession>A0ABY6UHY5</accession>
<dbReference type="PANTHER" id="PTHR37015">
    <property type="entry name" value="REVERSE TRANSCRIPTASE DOMAIN-CONTAINING PROTEIN"/>
    <property type="match status" value="1"/>
</dbReference>